<evidence type="ECO:0000313" key="3">
    <source>
        <dbReference type="EMBL" id="PSJ30463.1"/>
    </source>
</evidence>
<proteinExistence type="predicted"/>
<evidence type="ECO:0008006" key="5">
    <source>
        <dbReference type="Google" id="ProtNLM"/>
    </source>
</evidence>
<gene>
    <name evidence="3" type="ORF">B7P34_00055</name>
</gene>
<feature type="chain" id="PRO_5040989778" description="Secreted protein" evidence="2">
    <location>
        <begin position="30"/>
        <end position="188"/>
    </location>
</feature>
<accession>A0A9X7JVE9</accession>
<comment type="caution">
    <text evidence="3">The sequence shown here is derived from an EMBL/GenBank/DDBJ whole genome shotgun (WGS) entry which is preliminary data.</text>
</comment>
<feature type="compositionally biased region" description="Low complexity" evidence="1">
    <location>
        <begin position="122"/>
        <end position="131"/>
    </location>
</feature>
<protein>
    <recommendedName>
        <fullName evidence="5">Secreted protein</fullName>
    </recommendedName>
</protein>
<dbReference type="Proteomes" id="UP000242427">
    <property type="component" value="Unassembled WGS sequence"/>
</dbReference>
<reference evidence="3 4" key="1">
    <citation type="submission" date="2018-03" db="EMBL/GenBank/DDBJ databases">
        <title>Chitinolytic properties of Streptosporangium nondiastaticum TBG75A20.</title>
        <authorList>
            <person name="Gayathri V."/>
            <person name="Shiburaj S."/>
        </authorList>
    </citation>
    <scope>NUCLEOTIDE SEQUENCE [LARGE SCALE GENOMIC DNA]</scope>
    <source>
        <strain evidence="3 4">TBG75A20</strain>
    </source>
</reference>
<organism evidence="3 4">
    <name type="scientific">Streptosporangium nondiastaticum</name>
    <dbReference type="NCBI Taxonomy" id="35764"/>
    <lineage>
        <taxon>Bacteria</taxon>
        <taxon>Bacillati</taxon>
        <taxon>Actinomycetota</taxon>
        <taxon>Actinomycetes</taxon>
        <taxon>Streptosporangiales</taxon>
        <taxon>Streptosporangiaceae</taxon>
        <taxon>Streptosporangium</taxon>
    </lineage>
</organism>
<keyword evidence="2" id="KW-0732">Signal</keyword>
<sequence>MAVGGKRLRAVALAATVLFGVAAPAPASADPRDPGLLQCQGTESVSYQPGIILRARPIHITVDGRFASCAGGDGTVKSGGYHEEITLVTGCNNLLEGFRSRRTYTWNTDRSTDDAGPRHSSDSSTADISGSSTAVVGQVVTPVTGTVTDGRFQGHSLLQVIPLPQPSALQCLGDGLTGTTGVTTLTIL</sequence>
<evidence type="ECO:0000256" key="1">
    <source>
        <dbReference type="SAM" id="MobiDB-lite"/>
    </source>
</evidence>
<feature type="signal peptide" evidence="2">
    <location>
        <begin position="1"/>
        <end position="29"/>
    </location>
</feature>
<name>A0A9X7JVE9_9ACTN</name>
<evidence type="ECO:0000256" key="2">
    <source>
        <dbReference type="SAM" id="SignalP"/>
    </source>
</evidence>
<feature type="region of interest" description="Disordered" evidence="1">
    <location>
        <begin position="107"/>
        <end position="131"/>
    </location>
</feature>
<dbReference type="AlphaFoldDB" id="A0A9X7JVE9"/>
<dbReference type="EMBL" id="PXWG01000001">
    <property type="protein sequence ID" value="PSJ30463.1"/>
    <property type="molecule type" value="Genomic_DNA"/>
</dbReference>
<evidence type="ECO:0000313" key="4">
    <source>
        <dbReference type="Proteomes" id="UP000242427"/>
    </source>
</evidence>
<feature type="compositionally biased region" description="Basic and acidic residues" evidence="1">
    <location>
        <begin position="110"/>
        <end position="121"/>
    </location>
</feature>
<keyword evidence="4" id="KW-1185">Reference proteome</keyword>